<gene>
    <name evidence="2" type="ORF">KIN20_027998</name>
</gene>
<keyword evidence="3" id="KW-1185">Reference proteome</keyword>
<feature type="compositionally biased region" description="Polar residues" evidence="1">
    <location>
        <begin position="108"/>
        <end position="125"/>
    </location>
</feature>
<accession>A0AAD5WEC1</accession>
<evidence type="ECO:0000313" key="2">
    <source>
        <dbReference type="EMBL" id="KAJ1367144.1"/>
    </source>
</evidence>
<dbReference type="Proteomes" id="UP001196413">
    <property type="component" value="Unassembled WGS sequence"/>
</dbReference>
<evidence type="ECO:0000313" key="3">
    <source>
        <dbReference type="Proteomes" id="UP001196413"/>
    </source>
</evidence>
<evidence type="ECO:0000256" key="1">
    <source>
        <dbReference type="SAM" id="MobiDB-lite"/>
    </source>
</evidence>
<feature type="compositionally biased region" description="Polar residues" evidence="1">
    <location>
        <begin position="61"/>
        <end position="74"/>
    </location>
</feature>
<sequence>MSDKSEKGSKSTTTPVTATATTPVDSNEAVVAANSNVENCGPQKKQKHTEKSKEKLKEMSRNIQSQPAQSFQSRSHPRPGSFLPNEVQREVRTGKVPVNEVMGADDGGQTSTLTKSSQSNPSVGQTIMHRPIGNNVDPEAIFTAALRQMPQIPGFPSLIHRPDSRPSSAVFLPELFKTTMEAYAAHCNGTADIFDALRKIAFDSAK</sequence>
<dbReference type="EMBL" id="JAHQIW010005787">
    <property type="protein sequence ID" value="KAJ1367144.1"/>
    <property type="molecule type" value="Genomic_DNA"/>
</dbReference>
<protein>
    <submittedName>
        <fullName evidence="2">Uncharacterized protein</fullName>
    </submittedName>
</protein>
<comment type="caution">
    <text evidence="2">The sequence shown here is derived from an EMBL/GenBank/DDBJ whole genome shotgun (WGS) entry which is preliminary data.</text>
</comment>
<proteinExistence type="predicted"/>
<feature type="compositionally biased region" description="Low complexity" evidence="1">
    <location>
        <begin position="12"/>
        <end position="24"/>
    </location>
</feature>
<dbReference type="AlphaFoldDB" id="A0AAD5WEC1"/>
<feature type="region of interest" description="Disordered" evidence="1">
    <location>
        <begin position="1"/>
        <end position="132"/>
    </location>
</feature>
<feature type="compositionally biased region" description="Basic and acidic residues" evidence="1">
    <location>
        <begin position="49"/>
        <end position="60"/>
    </location>
</feature>
<reference evidence="2" key="1">
    <citation type="submission" date="2021-06" db="EMBL/GenBank/DDBJ databases">
        <title>Parelaphostrongylus tenuis whole genome reference sequence.</title>
        <authorList>
            <person name="Garwood T.J."/>
            <person name="Larsen P.A."/>
            <person name="Fountain-Jones N.M."/>
            <person name="Garbe J.R."/>
            <person name="Macchietto M.G."/>
            <person name="Kania S.A."/>
            <person name="Gerhold R.W."/>
            <person name="Richards J.E."/>
            <person name="Wolf T.M."/>
        </authorList>
    </citation>
    <scope>NUCLEOTIDE SEQUENCE</scope>
    <source>
        <strain evidence="2">MNPRO001-30</strain>
        <tissue evidence="2">Meninges</tissue>
    </source>
</reference>
<name>A0AAD5WEC1_PARTN</name>
<organism evidence="2 3">
    <name type="scientific">Parelaphostrongylus tenuis</name>
    <name type="common">Meningeal worm</name>
    <dbReference type="NCBI Taxonomy" id="148309"/>
    <lineage>
        <taxon>Eukaryota</taxon>
        <taxon>Metazoa</taxon>
        <taxon>Ecdysozoa</taxon>
        <taxon>Nematoda</taxon>
        <taxon>Chromadorea</taxon>
        <taxon>Rhabditida</taxon>
        <taxon>Rhabditina</taxon>
        <taxon>Rhabditomorpha</taxon>
        <taxon>Strongyloidea</taxon>
        <taxon>Metastrongylidae</taxon>
        <taxon>Parelaphostrongylus</taxon>
    </lineage>
</organism>